<evidence type="ECO:0000256" key="3">
    <source>
        <dbReference type="ARBA" id="ARBA00038493"/>
    </source>
</evidence>
<reference evidence="5 6" key="1">
    <citation type="submission" date="2020-08" db="EMBL/GenBank/DDBJ databases">
        <title>Sequencing the genomes of 1000 actinobacteria strains.</title>
        <authorList>
            <person name="Klenk H.-P."/>
        </authorList>
    </citation>
    <scope>NUCLEOTIDE SEQUENCE [LARGE SCALE GENOMIC DNA]</scope>
    <source>
        <strain evidence="5 6">DSM 44230</strain>
    </source>
</reference>
<keyword evidence="6" id="KW-1185">Reference proteome</keyword>
<dbReference type="InterPro" id="IPR050325">
    <property type="entry name" value="Prot/Nucl_acid_deglycase"/>
</dbReference>
<evidence type="ECO:0000256" key="1">
    <source>
        <dbReference type="ARBA" id="ARBA00023016"/>
    </source>
</evidence>
<keyword evidence="1" id="KW-0346">Stress response</keyword>
<dbReference type="SUPFAM" id="SSF52317">
    <property type="entry name" value="Class I glutamine amidotransferase-like"/>
    <property type="match status" value="1"/>
</dbReference>
<dbReference type="PANTHER" id="PTHR48094:SF11">
    <property type="entry name" value="GLUTATHIONE-INDEPENDENT GLYOXALASE HSP31-RELATED"/>
    <property type="match status" value="1"/>
</dbReference>
<feature type="domain" description="DJ-1/PfpI" evidence="4">
    <location>
        <begin position="32"/>
        <end position="216"/>
    </location>
</feature>
<protein>
    <submittedName>
        <fullName evidence="5">Putative intracellular protease/amidase</fullName>
    </submittedName>
</protein>
<evidence type="ECO:0000256" key="2">
    <source>
        <dbReference type="ARBA" id="ARBA00023239"/>
    </source>
</evidence>
<dbReference type="InterPro" id="IPR029062">
    <property type="entry name" value="Class_I_gatase-like"/>
</dbReference>
<dbReference type="CDD" id="cd03141">
    <property type="entry name" value="GATase1_Hsp31_like"/>
    <property type="match status" value="1"/>
</dbReference>
<dbReference type="Pfam" id="PF01965">
    <property type="entry name" value="DJ-1_PfpI"/>
    <property type="match status" value="1"/>
</dbReference>
<evidence type="ECO:0000313" key="5">
    <source>
        <dbReference type="EMBL" id="MBB4682133.1"/>
    </source>
</evidence>
<gene>
    <name evidence="5" type="ORF">HNR67_008251</name>
</gene>
<proteinExistence type="inferred from homology"/>
<keyword evidence="5" id="KW-0378">Hydrolase</keyword>
<dbReference type="AlphaFoldDB" id="A0A7W7FYX5"/>
<accession>A0A7W7FYX5</accession>
<dbReference type="GO" id="GO:0008233">
    <property type="term" value="F:peptidase activity"/>
    <property type="evidence" value="ECO:0007669"/>
    <property type="project" value="UniProtKB-KW"/>
</dbReference>
<dbReference type="InterPro" id="IPR002818">
    <property type="entry name" value="DJ-1/PfpI"/>
</dbReference>
<dbReference type="GO" id="GO:0019243">
    <property type="term" value="P:methylglyoxal catabolic process to D-lactate via S-lactoyl-glutathione"/>
    <property type="evidence" value="ECO:0007669"/>
    <property type="project" value="TreeGrafter"/>
</dbReference>
<dbReference type="Gene3D" id="3.40.50.880">
    <property type="match status" value="1"/>
</dbReference>
<organism evidence="5 6">
    <name type="scientific">Crossiella cryophila</name>
    <dbReference type="NCBI Taxonomy" id="43355"/>
    <lineage>
        <taxon>Bacteria</taxon>
        <taxon>Bacillati</taxon>
        <taxon>Actinomycetota</taxon>
        <taxon>Actinomycetes</taxon>
        <taxon>Pseudonocardiales</taxon>
        <taxon>Pseudonocardiaceae</taxon>
        <taxon>Crossiella</taxon>
    </lineage>
</organism>
<dbReference type="Proteomes" id="UP000533598">
    <property type="component" value="Unassembled WGS sequence"/>
</dbReference>
<keyword evidence="5" id="KW-0645">Protease</keyword>
<dbReference type="GO" id="GO:0005737">
    <property type="term" value="C:cytoplasm"/>
    <property type="evidence" value="ECO:0007669"/>
    <property type="project" value="TreeGrafter"/>
</dbReference>
<dbReference type="PANTHER" id="PTHR48094">
    <property type="entry name" value="PROTEIN/NUCLEIC ACID DEGLYCASE DJ-1-RELATED"/>
    <property type="match status" value="1"/>
</dbReference>
<name>A0A7W7FYX5_9PSEU</name>
<dbReference type="GO" id="GO:0006508">
    <property type="term" value="P:proteolysis"/>
    <property type="evidence" value="ECO:0007669"/>
    <property type="project" value="UniProtKB-KW"/>
</dbReference>
<dbReference type="RefSeq" id="WP_185009199.1">
    <property type="nucleotide sequence ID" value="NZ_BAAAUI010000067.1"/>
</dbReference>
<dbReference type="EMBL" id="JACHMH010000001">
    <property type="protein sequence ID" value="MBB4682133.1"/>
    <property type="molecule type" value="Genomic_DNA"/>
</dbReference>
<comment type="caution">
    <text evidence="5">The sequence shown here is derived from an EMBL/GenBank/DDBJ whole genome shotgun (WGS) entry which is preliminary data.</text>
</comment>
<dbReference type="GO" id="GO:0019172">
    <property type="term" value="F:glyoxalase III activity"/>
    <property type="evidence" value="ECO:0007669"/>
    <property type="project" value="TreeGrafter"/>
</dbReference>
<evidence type="ECO:0000259" key="4">
    <source>
        <dbReference type="Pfam" id="PF01965"/>
    </source>
</evidence>
<sequence length="219" mass="22757">MTKKILLVLSGADSLTLADGSAHPTGYWVEEAAASHRTFRAAGIEVDIATPGGVTPTADPGSKADQDELVAYLDSLGEELTKPLDLATVSLAGYDAIYLPGGHGPMTDLATDKHLAALLTEALAQDKVIGALCHGLAGLLSAGNAFAGRRLTVFTDAEERQALGENTPWWVESELRERGAVIEAGEPWSNTVVVDGKLVTGQNPQSTVDTAAAVVAKLV</sequence>
<keyword evidence="2" id="KW-0456">Lyase</keyword>
<comment type="similarity">
    <text evidence="3">Belongs to the peptidase C56 family. HSP31-like subfamily.</text>
</comment>
<evidence type="ECO:0000313" key="6">
    <source>
        <dbReference type="Proteomes" id="UP000533598"/>
    </source>
</evidence>